<keyword evidence="2" id="KW-1185">Reference proteome</keyword>
<dbReference type="PANTHER" id="PTHR13964">
    <property type="entry name" value="RBP-RELATED"/>
    <property type="match status" value="1"/>
</dbReference>
<dbReference type="Proteomes" id="UP000078046">
    <property type="component" value="Unassembled WGS sequence"/>
</dbReference>
<reference evidence="1 2" key="1">
    <citation type="submission" date="2016-04" db="EMBL/GenBank/DDBJ databases">
        <title>The genome of Intoshia linei affirms orthonectids as highly simplified spiralians.</title>
        <authorList>
            <person name="Mikhailov K.V."/>
            <person name="Slusarev G.S."/>
            <person name="Nikitin M.A."/>
            <person name="Logacheva M.D."/>
            <person name="Penin A."/>
            <person name="Aleoshin V."/>
            <person name="Panchin Y.V."/>
        </authorList>
    </citation>
    <scope>NUCLEOTIDE SEQUENCE [LARGE SCALE GENOMIC DNA]</scope>
    <source>
        <strain evidence="1">Intl2013</strain>
        <tissue evidence="1">Whole animal</tissue>
    </source>
</reference>
<dbReference type="OrthoDB" id="10068428at2759"/>
<dbReference type="GO" id="GO:0000976">
    <property type="term" value="F:transcription cis-regulatory region binding"/>
    <property type="evidence" value="ECO:0007669"/>
    <property type="project" value="TreeGrafter"/>
</dbReference>
<dbReference type="Gene3D" id="2.30.30.140">
    <property type="match status" value="1"/>
</dbReference>
<evidence type="ECO:0000313" key="2">
    <source>
        <dbReference type="Proteomes" id="UP000078046"/>
    </source>
</evidence>
<dbReference type="CDD" id="cd20389">
    <property type="entry name" value="Tudor_ARID4_rpt1"/>
    <property type="match status" value="1"/>
</dbReference>
<organism evidence="1 2">
    <name type="scientific">Intoshia linei</name>
    <dbReference type="NCBI Taxonomy" id="1819745"/>
    <lineage>
        <taxon>Eukaryota</taxon>
        <taxon>Metazoa</taxon>
        <taxon>Spiralia</taxon>
        <taxon>Lophotrochozoa</taxon>
        <taxon>Mesozoa</taxon>
        <taxon>Orthonectida</taxon>
        <taxon>Rhopaluridae</taxon>
        <taxon>Intoshia</taxon>
    </lineage>
</organism>
<protein>
    <recommendedName>
        <fullName evidence="3">Tudor domain-containing protein</fullName>
    </recommendedName>
</protein>
<evidence type="ECO:0000313" key="1">
    <source>
        <dbReference type="EMBL" id="OAF65492.1"/>
    </source>
</evidence>
<dbReference type="AlphaFoldDB" id="A0A177AVD8"/>
<dbReference type="PANTHER" id="PTHR13964:SF27">
    <property type="entry name" value="HAT-TRICK, ISOFORM D"/>
    <property type="match status" value="1"/>
</dbReference>
<sequence length="391" mass="45134">MDKLALSCLKHNYGQFFDVVRLKSDLVGIYNYEMLKSKSIKDLTFRFENDLNSIFCEIVTTNFEIGTEVSAKCKGAYCEAKITQIENYQKFRIQEKNGKKALVEKHNIIGNLTIDSCVKFRFNVLDTWKNGIITKISDYQRYHVVFDDGDTNTLKPSQLVLKGEKYFKQTETLDDMPLTSPERFGSPVVKNLKNLTISAVSKPTDVSNNEETSSIEGAVERSPIRRTSALKSQVLFKIKKKPTRNHKITNVKKLMLTPFKNFNRCYPFFGNGVRYINLHNMNIGNIKSKIIANKRFSKKKVSISKANKDCENDNVTSEVESSSYGGSSYTVQSSKILEDLPVEHLLIERNQFQFDDSMSIERLDQKYKTLYNYRRIFETEVENIDQHLKNM</sequence>
<comment type="caution">
    <text evidence="1">The sequence shown here is derived from an EMBL/GenBank/DDBJ whole genome shotgun (WGS) entry which is preliminary data.</text>
</comment>
<evidence type="ECO:0008006" key="3">
    <source>
        <dbReference type="Google" id="ProtNLM"/>
    </source>
</evidence>
<gene>
    <name evidence="1" type="ORF">A3Q56_06772</name>
</gene>
<dbReference type="InterPro" id="IPR051232">
    <property type="entry name" value="ARID/SWI1_ChromRemod"/>
</dbReference>
<dbReference type="EMBL" id="LWCA01001265">
    <property type="protein sequence ID" value="OAF65492.1"/>
    <property type="molecule type" value="Genomic_DNA"/>
</dbReference>
<accession>A0A177AVD8</accession>
<proteinExistence type="predicted"/>
<dbReference type="GO" id="GO:0005634">
    <property type="term" value="C:nucleus"/>
    <property type="evidence" value="ECO:0007669"/>
    <property type="project" value="TreeGrafter"/>
</dbReference>
<name>A0A177AVD8_9BILA</name>
<dbReference type="GO" id="GO:0006357">
    <property type="term" value="P:regulation of transcription by RNA polymerase II"/>
    <property type="evidence" value="ECO:0007669"/>
    <property type="project" value="TreeGrafter"/>
</dbReference>